<dbReference type="AlphaFoldDB" id="A0AAJ0G0W5"/>
<dbReference type="GO" id="GO:0043041">
    <property type="term" value="P:amino acid activation for nonribosomal peptide biosynthetic process"/>
    <property type="evidence" value="ECO:0007669"/>
    <property type="project" value="TreeGrafter"/>
</dbReference>
<sequence length="752" mass="82072">MPMPFDGSAQEPRSLEKNGSNRLRLDRTALRNLQSHHLEAILIAWALVLHSQNHSAGAQFSWGFLENGVKRNTFTLNTSELGWEANATILQVLQELQEHDRQSDKDELPKGSCDIFLNDEIAPVPAAELSDENGGSTAWGNIELEIAISDDCLYVQPHWREPLGAEFLANHLVKLWTETLTKIDDASMSIAAASSISELDKFTIWQWNKDLPQTINMCLHDIISDRAKKQPNIPAVCSWDGEFSYKEVDLYSTAIAKHLINLGVSGGDIIPLHFDKSKWTMVAVLAVMKAGAAFVLIEPSYPVQRKEIIISQVKAKVILTSEEFTLALKDIASTSVIEVVNDETVHAWGKSTDTTRQLPVVPPDALLYIIFTSGSTGVPKGVQINHATYTTSVLARSTPIGYSNDSRVLDFTSYAFDVSIDSMLCTLVRGGCLCIPSEDDRMNDLSNAIREFKVNMINITPSVARILDPDIIPSLRSLGIGGEVCSVGDVRRWGRDTRVVVGYGPSECTIGCTVNPNAAGKPYISIGPGTGAVIWLVDPSDHNVLSPVGAVGELLVEGPLVGQGYLNDPDKTAASFINDPPWLLAGGGGVPGRRGRLYKTGDLVRYDPDGQRGFIFVGRKDTQIKLRGQRIELSEIEHHIKLLLPGLDVVADIVARKARSKDAMIVAFITEVGGQTVDHAENRNGNCPSSTHQVQLSPGLSQLVSSLKEKLSGVLPSYMLPSKYIGVNKIPMLVSGKTDRKSLKNFGEQLNL</sequence>
<accession>A0AAJ0G0W5</accession>
<evidence type="ECO:0000256" key="2">
    <source>
        <dbReference type="ARBA" id="ARBA00022553"/>
    </source>
</evidence>
<dbReference type="InterPro" id="IPR045851">
    <property type="entry name" value="AMP-bd_C_sf"/>
</dbReference>
<comment type="caution">
    <text evidence="6">The sequence shown here is derived from an EMBL/GenBank/DDBJ whole genome shotgun (WGS) entry which is preliminary data.</text>
</comment>
<evidence type="ECO:0000313" key="6">
    <source>
        <dbReference type="EMBL" id="KAK2599047.1"/>
    </source>
</evidence>
<dbReference type="InterPro" id="IPR042099">
    <property type="entry name" value="ANL_N_sf"/>
</dbReference>
<dbReference type="PANTHER" id="PTHR45527:SF3">
    <property type="entry name" value="SIDEROPHORE SYNTHETASE (EUROFUNG)"/>
    <property type="match status" value="1"/>
</dbReference>
<dbReference type="SUPFAM" id="SSF56801">
    <property type="entry name" value="Acetyl-CoA synthetase-like"/>
    <property type="match status" value="1"/>
</dbReference>
<protein>
    <recommendedName>
        <fullName evidence="5">AMP-dependent synthetase/ligase domain-containing protein</fullName>
    </recommendedName>
</protein>
<dbReference type="NCBIfam" id="TIGR01733">
    <property type="entry name" value="AA-adenyl-dom"/>
    <property type="match status" value="1"/>
</dbReference>
<dbReference type="GO" id="GO:0031177">
    <property type="term" value="F:phosphopantetheine binding"/>
    <property type="evidence" value="ECO:0007669"/>
    <property type="project" value="TreeGrafter"/>
</dbReference>
<keyword evidence="2" id="KW-0597">Phosphoprotein</keyword>
<dbReference type="Pfam" id="PF00501">
    <property type="entry name" value="AMP-binding"/>
    <property type="match status" value="1"/>
</dbReference>
<dbReference type="GO" id="GO:0005737">
    <property type="term" value="C:cytoplasm"/>
    <property type="evidence" value="ECO:0007669"/>
    <property type="project" value="TreeGrafter"/>
</dbReference>
<keyword evidence="1" id="KW-0596">Phosphopantetheine</keyword>
<dbReference type="GO" id="GO:0016874">
    <property type="term" value="F:ligase activity"/>
    <property type="evidence" value="ECO:0007669"/>
    <property type="project" value="UniProtKB-KW"/>
</dbReference>
<dbReference type="GO" id="GO:0044550">
    <property type="term" value="P:secondary metabolite biosynthetic process"/>
    <property type="evidence" value="ECO:0007669"/>
    <property type="project" value="TreeGrafter"/>
</dbReference>
<dbReference type="CDD" id="cd05918">
    <property type="entry name" value="A_NRPS_SidN3_like"/>
    <property type="match status" value="1"/>
</dbReference>
<dbReference type="InterPro" id="IPR000873">
    <property type="entry name" value="AMP-dep_synth/lig_dom"/>
</dbReference>
<evidence type="ECO:0000259" key="5">
    <source>
        <dbReference type="Pfam" id="PF00501"/>
    </source>
</evidence>
<dbReference type="FunFam" id="3.40.50.12780:FF:000014">
    <property type="entry name" value="Nonribosomal peptide synthetase 1"/>
    <property type="match status" value="1"/>
</dbReference>
<gene>
    <name evidence="6" type="ORF">QQS21_005514</name>
</gene>
<evidence type="ECO:0000256" key="1">
    <source>
        <dbReference type="ARBA" id="ARBA00022450"/>
    </source>
</evidence>
<keyword evidence="7" id="KW-1185">Reference proteome</keyword>
<dbReference type="PANTHER" id="PTHR45527">
    <property type="entry name" value="NONRIBOSOMAL PEPTIDE SYNTHETASE"/>
    <property type="match status" value="1"/>
</dbReference>
<name>A0AAJ0G0W5_9HYPO</name>
<dbReference type="PROSITE" id="PS00455">
    <property type="entry name" value="AMP_BINDING"/>
    <property type="match status" value="1"/>
</dbReference>
<organism evidence="6 7">
    <name type="scientific">Conoideocrella luteorostrata</name>
    <dbReference type="NCBI Taxonomy" id="1105319"/>
    <lineage>
        <taxon>Eukaryota</taxon>
        <taxon>Fungi</taxon>
        <taxon>Dikarya</taxon>
        <taxon>Ascomycota</taxon>
        <taxon>Pezizomycotina</taxon>
        <taxon>Sordariomycetes</taxon>
        <taxon>Hypocreomycetidae</taxon>
        <taxon>Hypocreales</taxon>
        <taxon>Clavicipitaceae</taxon>
        <taxon>Conoideocrella</taxon>
    </lineage>
</organism>
<dbReference type="Gene3D" id="3.30.300.30">
    <property type="match status" value="1"/>
</dbReference>
<dbReference type="EMBL" id="JASWJB010000092">
    <property type="protein sequence ID" value="KAK2599047.1"/>
    <property type="molecule type" value="Genomic_DNA"/>
</dbReference>
<dbReference type="Gene3D" id="3.40.50.12780">
    <property type="entry name" value="N-terminal domain of ligase-like"/>
    <property type="match status" value="1"/>
</dbReference>
<evidence type="ECO:0000313" key="7">
    <source>
        <dbReference type="Proteomes" id="UP001251528"/>
    </source>
</evidence>
<dbReference type="Proteomes" id="UP001251528">
    <property type="component" value="Unassembled WGS sequence"/>
</dbReference>
<proteinExistence type="predicted"/>
<reference evidence="6" key="1">
    <citation type="submission" date="2023-06" db="EMBL/GenBank/DDBJ databases">
        <title>Conoideocrella luteorostrata (Hypocreales: Clavicipitaceae), a potential biocontrol fungus for elongate hemlock scale in United States Christmas tree production areas.</title>
        <authorList>
            <person name="Barrett H."/>
            <person name="Lovett B."/>
            <person name="Macias A.M."/>
            <person name="Stajich J.E."/>
            <person name="Kasson M.T."/>
        </authorList>
    </citation>
    <scope>NUCLEOTIDE SEQUENCE</scope>
    <source>
        <strain evidence="6">ARSEF 14590</strain>
    </source>
</reference>
<dbReference type="InterPro" id="IPR010071">
    <property type="entry name" value="AA_adenyl_dom"/>
</dbReference>
<dbReference type="FunFam" id="3.30.300.30:FF:000015">
    <property type="entry name" value="Nonribosomal peptide synthase SidD"/>
    <property type="match status" value="1"/>
</dbReference>
<evidence type="ECO:0000256" key="3">
    <source>
        <dbReference type="ARBA" id="ARBA00022598"/>
    </source>
</evidence>
<dbReference type="InterPro" id="IPR020845">
    <property type="entry name" value="AMP-binding_CS"/>
</dbReference>
<feature type="region of interest" description="Disordered" evidence="4">
    <location>
        <begin position="1"/>
        <end position="20"/>
    </location>
</feature>
<evidence type="ECO:0000256" key="4">
    <source>
        <dbReference type="SAM" id="MobiDB-lite"/>
    </source>
</evidence>
<keyword evidence="3" id="KW-0436">Ligase</keyword>
<feature type="domain" description="AMP-dependent synthetase/ligase" evidence="5">
    <location>
        <begin position="225"/>
        <end position="566"/>
    </location>
</feature>